<reference evidence="10" key="1">
    <citation type="submission" date="2023-08" db="EMBL/GenBank/DDBJ databases">
        <title>Rhodospirillaceae gen. nov., a novel taxon isolated from the Yangtze River Yuezi River estuary sludge.</title>
        <authorList>
            <person name="Ruan L."/>
        </authorList>
    </citation>
    <scope>NUCLEOTIDE SEQUENCE [LARGE SCALE GENOMIC DNA]</scope>
    <source>
        <strain evidence="10">R-7</strain>
    </source>
</reference>
<evidence type="ECO:0000256" key="3">
    <source>
        <dbReference type="ARBA" id="ARBA00022989"/>
    </source>
</evidence>
<evidence type="ECO:0000259" key="8">
    <source>
        <dbReference type="Pfam" id="PF04116"/>
    </source>
</evidence>
<evidence type="ECO:0000256" key="7">
    <source>
        <dbReference type="SAM" id="Phobius"/>
    </source>
</evidence>
<keyword evidence="10" id="KW-1185">Reference proteome</keyword>
<proteinExistence type="predicted"/>
<feature type="domain" description="Fatty acid hydroxylase" evidence="8">
    <location>
        <begin position="93"/>
        <end position="227"/>
    </location>
</feature>
<feature type="transmembrane region" description="Helical" evidence="7">
    <location>
        <begin position="87"/>
        <end position="107"/>
    </location>
</feature>
<evidence type="ECO:0000313" key="10">
    <source>
        <dbReference type="Proteomes" id="UP001230156"/>
    </source>
</evidence>
<keyword evidence="4" id="KW-0560">Oxidoreductase</keyword>
<keyword evidence="5" id="KW-0443">Lipid metabolism</keyword>
<evidence type="ECO:0000256" key="4">
    <source>
        <dbReference type="ARBA" id="ARBA00023002"/>
    </source>
</evidence>
<evidence type="ECO:0000256" key="1">
    <source>
        <dbReference type="ARBA" id="ARBA00004127"/>
    </source>
</evidence>
<dbReference type="Proteomes" id="UP001230156">
    <property type="component" value="Unassembled WGS sequence"/>
</dbReference>
<evidence type="ECO:0000256" key="5">
    <source>
        <dbReference type="ARBA" id="ARBA00023098"/>
    </source>
</evidence>
<dbReference type="PANTHER" id="PTHR21624">
    <property type="entry name" value="STEROL DESATURASE-RELATED PROTEIN"/>
    <property type="match status" value="1"/>
</dbReference>
<keyword evidence="3 7" id="KW-1133">Transmembrane helix</keyword>
<gene>
    <name evidence="9" type="ORF">Q8A70_22195</name>
</gene>
<evidence type="ECO:0000256" key="2">
    <source>
        <dbReference type="ARBA" id="ARBA00022692"/>
    </source>
</evidence>
<evidence type="ECO:0000313" key="9">
    <source>
        <dbReference type="EMBL" id="MDQ7250418.1"/>
    </source>
</evidence>
<name>A0ABU0YU82_9PROT</name>
<feature type="transmembrane region" description="Helical" evidence="7">
    <location>
        <begin position="12"/>
        <end position="33"/>
    </location>
</feature>
<keyword evidence="2 7" id="KW-0812">Transmembrane</keyword>
<dbReference type="InterPro" id="IPR006694">
    <property type="entry name" value="Fatty_acid_hydroxylase"/>
</dbReference>
<keyword evidence="6 7" id="KW-0472">Membrane</keyword>
<feature type="transmembrane region" description="Helical" evidence="7">
    <location>
        <begin position="146"/>
        <end position="168"/>
    </location>
</feature>
<dbReference type="RefSeq" id="WP_379959678.1">
    <property type="nucleotide sequence ID" value="NZ_JAUYVI010000007.1"/>
</dbReference>
<dbReference type="InterPro" id="IPR051689">
    <property type="entry name" value="Sterol_desaturase/TMEM195"/>
</dbReference>
<dbReference type="EMBL" id="JAUYVI010000007">
    <property type="protein sequence ID" value="MDQ7250418.1"/>
    <property type="molecule type" value="Genomic_DNA"/>
</dbReference>
<evidence type="ECO:0000256" key="6">
    <source>
        <dbReference type="ARBA" id="ARBA00023136"/>
    </source>
</evidence>
<sequence length="283" mass="31726">MMEIEILDAVRPHGGLSLIVLLLVIAEFTWLRFGERSGDSARNYDLRESAATGAILVGQLLMRSLTAFVLAPVYFRVAEHAIMRIEMSSALSWVALLLVVDLAYYWFHRLSHQVAWLWATHAVHHSSTRFNLSAAYRLGWTNLISLGWLFFLVPILIGFPPAAVAGMLSANLTYQIFLHTCVVGRLGPLEWVFNTPAHHRVHHAVNESCRDRNFGGVLIVFDRLFGTFAEAPHGETLRYGTVDTLAGYNPFAIAFSGWLRLIERARAARSFAGVLRVTLGRPR</sequence>
<protein>
    <submittedName>
        <fullName evidence="9">Sterol desaturase family protein</fullName>
    </submittedName>
</protein>
<accession>A0ABU0YU82</accession>
<organism evidence="9 10">
    <name type="scientific">Dongia sedimenti</name>
    <dbReference type="NCBI Taxonomy" id="3064282"/>
    <lineage>
        <taxon>Bacteria</taxon>
        <taxon>Pseudomonadati</taxon>
        <taxon>Pseudomonadota</taxon>
        <taxon>Alphaproteobacteria</taxon>
        <taxon>Rhodospirillales</taxon>
        <taxon>Dongiaceae</taxon>
        <taxon>Dongia</taxon>
    </lineage>
</organism>
<comment type="caution">
    <text evidence="9">The sequence shown here is derived from an EMBL/GenBank/DDBJ whole genome shotgun (WGS) entry which is preliminary data.</text>
</comment>
<dbReference type="Pfam" id="PF04116">
    <property type="entry name" value="FA_hydroxylase"/>
    <property type="match status" value="1"/>
</dbReference>
<feature type="transmembrane region" description="Helical" evidence="7">
    <location>
        <begin position="53"/>
        <end position="75"/>
    </location>
</feature>
<dbReference type="PANTHER" id="PTHR21624:SF1">
    <property type="entry name" value="ALKYLGLYCEROL MONOOXYGENASE"/>
    <property type="match status" value="1"/>
</dbReference>
<comment type="subcellular location">
    <subcellularLocation>
        <location evidence="1">Endomembrane system</location>
        <topology evidence="1">Multi-pass membrane protein</topology>
    </subcellularLocation>
</comment>